<keyword evidence="7" id="KW-1185">Reference proteome</keyword>
<evidence type="ECO:0000256" key="3">
    <source>
        <dbReference type="ARBA" id="ARBA00022833"/>
    </source>
</evidence>
<organism evidence="6 7">
    <name type="scientific">Thalictrum thalictroides</name>
    <name type="common">Rue-anemone</name>
    <name type="synonym">Anemone thalictroides</name>
    <dbReference type="NCBI Taxonomy" id="46969"/>
    <lineage>
        <taxon>Eukaryota</taxon>
        <taxon>Viridiplantae</taxon>
        <taxon>Streptophyta</taxon>
        <taxon>Embryophyta</taxon>
        <taxon>Tracheophyta</taxon>
        <taxon>Spermatophyta</taxon>
        <taxon>Magnoliopsida</taxon>
        <taxon>Ranunculales</taxon>
        <taxon>Ranunculaceae</taxon>
        <taxon>Thalictroideae</taxon>
        <taxon>Thalictrum</taxon>
    </lineage>
</organism>
<dbReference type="InterPro" id="IPR028156">
    <property type="entry name" value="RIP"/>
</dbReference>
<dbReference type="EMBL" id="JABWDY010040669">
    <property type="protein sequence ID" value="KAF5177960.1"/>
    <property type="molecule type" value="Genomic_DNA"/>
</dbReference>
<evidence type="ECO:0000313" key="7">
    <source>
        <dbReference type="Proteomes" id="UP000554482"/>
    </source>
</evidence>
<evidence type="ECO:0000259" key="4">
    <source>
        <dbReference type="Pfam" id="PF14767"/>
    </source>
</evidence>
<proteinExistence type="predicted"/>
<comment type="caution">
    <text evidence="6">The sequence shown here is derived from an EMBL/GenBank/DDBJ whole genome shotgun (WGS) entry which is preliminary data.</text>
</comment>
<gene>
    <name evidence="6" type="ORF">FRX31_032452</name>
</gene>
<accession>A0A7J6V0R1</accession>
<feature type="domain" description="RPA-interacting protein C-terminal" evidence="5">
    <location>
        <begin position="154"/>
        <end position="234"/>
    </location>
</feature>
<keyword evidence="1" id="KW-0479">Metal-binding</keyword>
<dbReference type="InterPro" id="IPR028159">
    <property type="entry name" value="RPA_interact_C_dom"/>
</dbReference>
<dbReference type="PANTHER" id="PTHR31742:SF1">
    <property type="entry name" value="RPA-INTERACTING PROTEIN"/>
    <property type="match status" value="1"/>
</dbReference>
<dbReference type="GO" id="GO:0005634">
    <property type="term" value="C:nucleus"/>
    <property type="evidence" value="ECO:0007669"/>
    <property type="project" value="TreeGrafter"/>
</dbReference>
<evidence type="ECO:0000313" key="6">
    <source>
        <dbReference type="EMBL" id="KAF5177960.1"/>
    </source>
</evidence>
<dbReference type="GO" id="GO:0006606">
    <property type="term" value="P:protein import into nucleus"/>
    <property type="evidence" value="ECO:0007669"/>
    <property type="project" value="TreeGrafter"/>
</dbReference>
<feature type="domain" description="RPA-interacting protein central" evidence="4">
    <location>
        <begin position="59"/>
        <end position="136"/>
    </location>
</feature>
<evidence type="ECO:0000256" key="1">
    <source>
        <dbReference type="ARBA" id="ARBA00022723"/>
    </source>
</evidence>
<protein>
    <submittedName>
        <fullName evidence="6">Rpa-interacting protein a</fullName>
    </submittedName>
</protein>
<evidence type="ECO:0000259" key="5">
    <source>
        <dbReference type="Pfam" id="PF14768"/>
    </source>
</evidence>
<evidence type="ECO:0000256" key="2">
    <source>
        <dbReference type="ARBA" id="ARBA00022771"/>
    </source>
</evidence>
<reference evidence="6 7" key="1">
    <citation type="submission" date="2020-06" db="EMBL/GenBank/DDBJ databases">
        <title>Transcriptomic and genomic resources for Thalictrum thalictroides and T. hernandezii: Facilitating candidate gene discovery in an emerging model plant lineage.</title>
        <authorList>
            <person name="Arias T."/>
            <person name="Riano-Pachon D.M."/>
            <person name="Di Stilio V.S."/>
        </authorList>
    </citation>
    <scope>NUCLEOTIDE SEQUENCE [LARGE SCALE GENOMIC DNA]</scope>
    <source>
        <strain evidence="7">cv. WT478/WT964</strain>
        <tissue evidence="6">Leaves</tissue>
    </source>
</reference>
<sequence>MRYHRPISQCTTHSHMKIINKVRINIMKRKVKYVVGHLTGNKTQPSAAAVVGSDFMDVTFRDIVSDELNKLKNTDTDVDIWDYHAFQTHTDTECQDILIEMQRIFYEDLTASQYTTTEQDDYEGTWEEEDDYLAKVTLEQLQLKTDQICNKEVWCPICKQGELKEDHRLIYCTRCKLQLSRGDEVNVEILRARLAEAHSDHLERGCMLAPKFCMETRFNLTALYIQCEACSIFEIVL</sequence>
<dbReference type="AlphaFoldDB" id="A0A7J6V0R1"/>
<dbReference type="Pfam" id="PF14767">
    <property type="entry name" value="RPA_interact_M"/>
    <property type="match status" value="1"/>
</dbReference>
<dbReference type="GO" id="GO:0008270">
    <property type="term" value="F:zinc ion binding"/>
    <property type="evidence" value="ECO:0007669"/>
    <property type="project" value="UniProtKB-KW"/>
</dbReference>
<dbReference type="Pfam" id="PF14768">
    <property type="entry name" value="RPA_interact_C"/>
    <property type="match status" value="1"/>
</dbReference>
<keyword evidence="2" id="KW-0863">Zinc-finger</keyword>
<dbReference type="Proteomes" id="UP000554482">
    <property type="component" value="Unassembled WGS sequence"/>
</dbReference>
<dbReference type="PANTHER" id="PTHR31742">
    <property type="entry name" value="RPA-INTERACTING PROTEIN RPAIN"/>
    <property type="match status" value="1"/>
</dbReference>
<name>A0A7J6V0R1_THATH</name>
<dbReference type="InterPro" id="IPR028155">
    <property type="entry name" value="RPA_interact_central"/>
</dbReference>
<dbReference type="OrthoDB" id="435311at2759"/>
<keyword evidence="3" id="KW-0862">Zinc</keyword>